<dbReference type="GO" id="GO:0016042">
    <property type="term" value="P:lipid catabolic process"/>
    <property type="evidence" value="ECO:0007669"/>
    <property type="project" value="UniProtKB-KW"/>
</dbReference>
<dbReference type="Pfam" id="PF07176">
    <property type="entry name" value="DUF1400"/>
    <property type="match status" value="1"/>
</dbReference>
<protein>
    <recommendedName>
        <fullName evidence="5">DUF1400 domain-containing protein</fullName>
    </recommendedName>
</protein>
<dbReference type="PANTHER" id="PTHR10272">
    <property type="entry name" value="PLATELET-ACTIVATING FACTOR ACETYLHYDROLASE"/>
    <property type="match status" value="1"/>
</dbReference>
<evidence type="ECO:0000256" key="1">
    <source>
        <dbReference type="ARBA" id="ARBA00022801"/>
    </source>
</evidence>
<keyword evidence="7" id="KW-1185">Reference proteome</keyword>
<proteinExistence type="predicted"/>
<sequence length="578" mass="61935">MKTPRPWRRLWLSWSLGLLGALATALPSAAAENLIVTFGILQRSIPIADLERFAATGELTPQLQAYRRQLQISDEQLGQIREVLSTPAGLSPVAVAQFLYTEQGVLLLEQIGRVVQTPVRQANVQALRGALILAAADPEGGFTLVNVLKTYPTEAMRIDLIEGLAIAQEINQTILQSEAAFNQVQAIAAAEAAANPVDATALLQLVESERQYGVDRIQVVVPGLPSPVQIYLPEVLPGRQGVPATGFPLVVISHGLGGTLNSYSYLAEYLATGGIAVATLEHPGSNDQQLYALLAGRSDAVVQDEEFLRRPRDVSLTLNTLARLNQSPSPLRRRLDLERVGVIGQSFGGYTALALTGANFDEAGLAMACPPSTLSFNPSLLLQCQAARLSNPGSGLGDPRVKSVFVMNPIGSALFGPTGYGQIEVPIMVVAGTADTVAPAFPEQIEPFTWLTARDRYLLLINRGTHFSTIGDIAQSDQPLTIPPEIVGPNPEQVWFYMQVLGLAYFKLTLEGDQRFQPALTPAFAAALGGEPYLLSLLATLTPEGLQNSPDRNPELEGDSPDPLTDQPLTPLPQTGNP</sequence>
<dbReference type="EMBL" id="MRCG01000029">
    <property type="protein sequence ID" value="OKH43793.1"/>
    <property type="molecule type" value="Genomic_DNA"/>
</dbReference>
<dbReference type="STRING" id="549789.NIES30_24220"/>
<dbReference type="GO" id="GO:0003847">
    <property type="term" value="F:1-alkyl-2-acetylglycerophosphocholine esterase activity"/>
    <property type="evidence" value="ECO:0007669"/>
    <property type="project" value="TreeGrafter"/>
</dbReference>
<keyword evidence="1" id="KW-0378">Hydrolase</keyword>
<gene>
    <name evidence="6" type="ORF">NIES30_24220</name>
</gene>
<dbReference type="PANTHER" id="PTHR10272:SF13">
    <property type="entry name" value="POLY(ETHYLENE TEREPHTHALATE) HYDROLASE"/>
    <property type="match status" value="1"/>
</dbReference>
<evidence type="ECO:0000256" key="4">
    <source>
        <dbReference type="SAM" id="MobiDB-lite"/>
    </source>
</evidence>
<feature type="domain" description="DUF1400" evidence="5">
    <location>
        <begin position="30"/>
        <end position="159"/>
    </location>
</feature>
<dbReference type="Pfam" id="PF03403">
    <property type="entry name" value="PAF-AH_p_II"/>
    <property type="match status" value="1"/>
</dbReference>
<keyword evidence="2" id="KW-0442">Lipid degradation</keyword>
<dbReference type="Proteomes" id="UP000185557">
    <property type="component" value="Unassembled WGS sequence"/>
</dbReference>
<keyword evidence="3" id="KW-0443">Lipid metabolism</keyword>
<dbReference type="PROSITE" id="PS51318">
    <property type="entry name" value="TAT"/>
    <property type="match status" value="1"/>
</dbReference>
<evidence type="ECO:0000313" key="7">
    <source>
        <dbReference type="Proteomes" id="UP000185557"/>
    </source>
</evidence>
<evidence type="ECO:0000256" key="2">
    <source>
        <dbReference type="ARBA" id="ARBA00022963"/>
    </source>
</evidence>
<evidence type="ECO:0000259" key="5">
    <source>
        <dbReference type="Pfam" id="PF07176"/>
    </source>
</evidence>
<organism evidence="6 7">
    <name type="scientific">Phormidium tenue NIES-30</name>
    <dbReference type="NCBI Taxonomy" id="549789"/>
    <lineage>
        <taxon>Bacteria</taxon>
        <taxon>Bacillati</taxon>
        <taxon>Cyanobacteriota</taxon>
        <taxon>Cyanophyceae</taxon>
        <taxon>Oscillatoriophycideae</taxon>
        <taxon>Oscillatoriales</taxon>
        <taxon>Oscillatoriaceae</taxon>
        <taxon>Phormidium</taxon>
    </lineage>
</organism>
<evidence type="ECO:0000256" key="3">
    <source>
        <dbReference type="ARBA" id="ARBA00023098"/>
    </source>
</evidence>
<name>A0A1U7IYR7_9CYAN</name>
<dbReference type="InterPro" id="IPR029058">
    <property type="entry name" value="AB_hydrolase_fold"/>
</dbReference>
<feature type="region of interest" description="Disordered" evidence="4">
    <location>
        <begin position="544"/>
        <end position="578"/>
    </location>
</feature>
<dbReference type="InterPro" id="IPR010802">
    <property type="entry name" value="DUF1400"/>
</dbReference>
<accession>A0A1U7IYR7</accession>
<dbReference type="InterPro" id="IPR006311">
    <property type="entry name" value="TAT_signal"/>
</dbReference>
<feature type="compositionally biased region" description="Low complexity" evidence="4">
    <location>
        <begin position="561"/>
        <end position="578"/>
    </location>
</feature>
<dbReference type="Gene3D" id="3.40.50.1820">
    <property type="entry name" value="alpha/beta hydrolase"/>
    <property type="match status" value="1"/>
</dbReference>
<comment type="caution">
    <text evidence="6">The sequence shown here is derived from an EMBL/GenBank/DDBJ whole genome shotgun (WGS) entry which is preliminary data.</text>
</comment>
<dbReference type="RefSeq" id="WP_073611028.1">
    <property type="nucleotide sequence ID" value="NZ_MRCG01000029.1"/>
</dbReference>
<dbReference type="AlphaFoldDB" id="A0A1U7IYR7"/>
<dbReference type="SUPFAM" id="SSF53474">
    <property type="entry name" value="alpha/beta-Hydrolases"/>
    <property type="match status" value="1"/>
</dbReference>
<evidence type="ECO:0000313" key="6">
    <source>
        <dbReference type="EMBL" id="OKH43793.1"/>
    </source>
</evidence>
<reference evidence="6 7" key="1">
    <citation type="submission" date="2016-11" db="EMBL/GenBank/DDBJ databases">
        <title>Draft Genome Sequences of Nine Cyanobacterial Strains from Diverse Habitats.</title>
        <authorList>
            <person name="Zhu T."/>
            <person name="Hou S."/>
            <person name="Lu X."/>
            <person name="Hess W.R."/>
        </authorList>
    </citation>
    <scope>NUCLEOTIDE SEQUENCE [LARGE SCALE GENOMIC DNA]</scope>
    <source>
        <strain evidence="6 7">NIES-30</strain>
    </source>
</reference>